<protein>
    <recommendedName>
        <fullName evidence="5">Septum formation initiator</fullName>
    </recommendedName>
</protein>
<gene>
    <name evidence="3" type="ORF">CPHO_08170</name>
</gene>
<sequence>MLQPRENSAKTRTTVPVASRTKDQALDRRAPRGGVRGKAVGVKPKRDKLDVAGWGVLAVVTIFFLLAVSVPLGNFYEGRAEIARLNDSIDVKLAEKERLLEDIEKFRSDSYIEQQARRRLGLVAQGETAYRILDPKMHHDPAVTTDKQAQEDSREWYNVLWDSVAEPIEEVPELAPADPVVVPEGEAHGEAPGDAPAEPPLPVEGEAPPADVPPAQ</sequence>
<keyword evidence="2" id="KW-0472">Membrane</keyword>
<keyword evidence="4" id="KW-1185">Reference proteome</keyword>
<evidence type="ECO:0000256" key="2">
    <source>
        <dbReference type="SAM" id="Phobius"/>
    </source>
</evidence>
<reference evidence="3 4" key="1">
    <citation type="submission" date="2014-08" db="EMBL/GenBank/DDBJ databases">
        <title>Complete genome sequence of Corynebacterium phocae M408/89/1(T)(=DSM 44612(T)), isolated from the common seal (Phoca vitulina).</title>
        <authorList>
            <person name="Ruckert C."/>
            <person name="Albersmeier A."/>
            <person name="Winkler A."/>
            <person name="Kalinowski J."/>
        </authorList>
    </citation>
    <scope>NUCLEOTIDE SEQUENCE [LARGE SCALE GENOMIC DNA]</scope>
    <source>
        <strain evidence="3 4">M408/89/1</strain>
    </source>
</reference>
<dbReference type="KEGG" id="cpho:CPHO_08170"/>
<feature type="region of interest" description="Disordered" evidence="1">
    <location>
        <begin position="1"/>
        <end position="39"/>
    </location>
</feature>
<dbReference type="AlphaFoldDB" id="A0A1L7D407"/>
<keyword evidence="2" id="KW-1133">Transmembrane helix</keyword>
<feature type="transmembrane region" description="Helical" evidence="2">
    <location>
        <begin position="51"/>
        <end position="76"/>
    </location>
</feature>
<evidence type="ECO:0000313" key="3">
    <source>
        <dbReference type="EMBL" id="APT92864.1"/>
    </source>
</evidence>
<feature type="compositionally biased region" description="Basic and acidic residues" evidence="1">
    <location>
        <begin position="20"/>
        <end position="30"/>
    </location>
</feature>
<name>A0A1L7D407_9CORY</name>
<feature type="region of interest" description="Disordered" evidence="1">
    <location>
        <begin position="172"/>
        <end position="216"/>
    </location>
</feature>
<dbReference type="InterPro" id="IPR007060">
    <property type="entry name" value="FtsL/DivIC"/>
</dbReference>
<evidence type="ECO:0000256" key="1">
    <source>
        <dbReference type="SAM" id="MobiDB-lite"/>
    </source>
</evidence>
<organism evidence="3 4">
    <name type="scientific">Corynebacterium phocae</name>
    <dbReference type="NCBI Taxonomy" id="161895"/>
    <lineage>
        <taxon>Bacteria</taxon>
        <taxon>Bacillati</taxon>
        <taxon>Actinomycetota</taxon>
        <taxon>Actinomycetes</taxon>
        <taxon>Mycobacteriales</taxon>
        <taxon>Corynebacteriaceae</taxon>
        <taxon>Corynebacterium</taxon>
    </lineage>
</organism>
<dbReference type="STRING" id="161895.CPHO_08170"/>
<evidence type="ECO:0008006" key="5">
    <source>
        <dbReference type="Google" id="ProtNLM"/>
    </source>
</evidence>
<dbReference type="Pfam" id="PF04977">
    <property type="entry name" value="DivIC"/>
    <property type="match status" value="1"/>
</dbReference>
<accession>A0A1L7D407</accession>
<dbReference type="RefSeq" id="WP_075734803.1">
    <property type="nucleotide sequence ID" value="NZ_CP009249.1"/>
</dbReference>
<evidence type="ECO:0000313" key="4">
    <source>
        <dbReference type="Proteomes" id="UP000185491"/>
    </source>
</evidence>
<dbReference type="OrthoDB" id="5187715at2"/>
<dbReference type="EMBL" id="CP009249">
    <property type="protein sequence ID" value="APT92864.1"/>
    <property type="molecule type" value="Genomic_DNA"/>
</dbReference>
<keyword evidence="2" id="KW-0812">Transmembrane</keyword>
<dbReference type="Proteomes" id="UP000185491">
    <property type="component" value="Chromosome"/>
</dbReference>
<proteinExistence type="predicted"/>